<dbReference type="SUPFAM" id="SSF55073">
    <property type="entry name" value="Nucleotide cyclase"/>
    <property type="match status" value="1"/>
</dbReference>
<evidence type="ECO:0000256" key="1">
    <source>
        <dbReference type="SAM" id="MobiDB-lite"/>
    </source>
</evidence>
<dbReference type="VEuPathDB" id="TriTrypDB:BSAL_13070"/>
<dbReference type="PANTHER" id="PTHR46007:SF8">
    <property type="entry name" value="C2H2-TYPE DOMAIN-CONTAINING PROTEIN"/>
    <property type="match status" value="1"/>
</dbReference>
<feature type="compositionally biased region" description="Low complexity" evidence="1">
    <location>
        <begin position="39"/>
        <end position="88"/>
    </location>
</feature>
<reference evidence="4" key="1">
    <citation type="submission" date="2015-09" db="EMBL/GenBank/DDBJ databases">
        <authorList>
            <consortium name="Pathogen Informatics"/>
        </authorList>
    </citation>
    <scope>NUCLEOTIDE SEQUENCE [LARGE SCALE GENOMIC DNA]</scope>
    <source>
        <strain evidence="4">Lake Konstanz</strain>
    </source>
</reference>
<evidence type="ECO:0000313" key="3">
    <source>
        <dbReference type="EMBL" id="CUG87997.1"/>
    </source>
</evidence>
<name>A0A0S4JCX1_BODSA</name>
<feature type="compositionally biased region" description="Polar residues" evidence="1">
    <location>
        <begin position="11"/>
        <end position="28"/>
    </location>
</feature>
<feature type="region of interest" description="Disordered" evidence="1">
    <location>
        <begin position="1"/>
        <end position="88"/>
    </location>
</feature>
<dbReference type="PANTHER" id="PTHR46007">
    <property type="entry name" value="MEDIATOR OF RNA POLYMERASE II TRANSCRIPTION SUBUNIT 12"/>
    <property type="match status" value="1"/>
</dbReference>
<proteinExistence type="predicted"/>
<dbReference type="GO" id="GO:0045944">
    <property type="term" value="P:positive regulation of transcription by RNA polymerase II"/>
    <property type="evidence" value="ECO:0007669"/>
    <property type="project" value="TreeGrafter"/>
</dbReference>
<feature type="transmembrane region" description="Helical" evidence="2">
    <location>
        <begin position="176"/>
        <end position="199"/>
    </location>
</feature>
<dbReference type="GO" id="GO:0003713">
    <property type="term" value="F:transcription coactivator activity"/>
    <property type="evidence" value="ECO:0007669"/>
    <property type="project" value="TreeGrafter"/>
</dbReference>
<feature type="compositionally biased region" description="Basic and acidic residues" evidence="1">
    <location>
        <begin position="1"/>
        <end position="10"/>
    </location>
</feature>
<feature type="transmembrane region" description="Helical" evidence="2">
    <location>
        <begin position="1101"/>
        <end position="1123"/>
    </location>
</feature>
<keyword evidence="2 3" id="KW-0812">Transmembrane</keyword>
<accession>A0A0S4JCX1</accession>
<gene>
    <name evidence="3" type="ORF">BSAL_13070</name>
</gene>
<dbReference type="Proteomes" id="UP000051952">
    <property type="component" value="Unassembled WGS sequence"/>
</dbReference>
<feature type="transmembrane region" description="Helical" evidence="2">
    <location>
        <begin position="1041"/>
        <end position="1063"/>
    </location>
</feature>
<dbReference type="Gene3D" id="3.30.70.1230">
    <property type="entry name" value="Nucleotide cyclase"/>
    <property type="match status" value="1"/>
</dbReference>
<keyword evidence="2" id="KW-0472">Membrane</keyword>
<dbReference type="GO" id="GO:0016592">
    <property type="term" value="C:mediator complex"/>
    <property type="evidence" value="ECO:0007669"/>
    <property type="project" value="TreeGrafter"/>
</dbReference>
<feature type="transmembrane region" description="Helical" evidence="2">
    <location>
        <begin position="1075"/>
        <end position="1094"/>
    </location>
</feature>
<feature type="compositionally biased region" description="Low complexity" evidence="1">
    <location>
        <begin position="950"/>
        <end position="959"/>
    </location>
</feature>
<feature type="transmembrane region" description="Helical" evidence="2">
    <location>
        <begin position="1193"/>
        <end position="1212"/>
    </location>
</feature>
<sequence>MLGVERKRSGDTNSALSSTRRPHSQTVIVTIASEPPPTSSRQQLAQQQGSSSLSGERTTSSSSGGQKQQHDQQQQQQKLQQQLQHQQRQQLARIPNNITLQDFVPVLLETDDATPARDTFSWLFPEFGPTEAEDEFSIFNQFRRVTTFFVVLACFIVYLPATIARMTEDHGSCRGAACIIGLVSQILWIWCVVVLGYLLRQHIKYTRLFEYNKKHIRSVGNRVQQATSPEAFANHTLDTVLPVAAAGQVGTSVATTAIAPSSVTEVESSAIPNTSMPGVPPLLGSGGGVGPTATATAPPSAFLISELRRSSITLDMEGPQSPTIAQSTITVAMDERQKYLALARQRMRLHATWHEIACGCALVGFFGHGLAFLAERENCTLGISHLSLQAQRESCTHTVQLEASFLIGALLSATGLIPVRMPLVISIFSVATAFLLLSWWYLRPRVAEDITSASHGVLAVACSAAVITAMWRAFKRERHMRVAFKKLCDIQTNIAQLAILRQHTGSLVGPAIPPDIAKIVATRQELFDYSGDAAVLCVGIRDLSIVASDSSCSEITDFLQRWFLVLDSIKLCFPRCFKIHCFGDRYMVVAGWEQYLPNEEKEKMTAATIAETQRAIDGNNGAASKNAHQQLREMIGPEESSMFLEQPTLMVSPPPAPILLVQQPSSEFSPDQPASNPALKAKWNTECVYSFGLVLARILQPEFFERLWCTVRGVYWTPGATPRSRDESQMVSVAISADIGRAAGVLLAGTTLSYVAVGDAVSRCQRLVNNAPSSGFFVSHEFQRCLGFAVDPYICTVMPDETQKSAIERELESSLGVNLWNAPVLQSIGESMDDNGASVVVAAGDDPHHHQQHVTPARRKIASATSPQDEGVFLANSGRSQNPNMPVRTVNSLTIHQQQQLQQHKKRSLGGSNSPADDFVSPLPSPSLRNPLVPQQNTPGGTHIPPPSPQQQQQLQYQQTLIHSSSNPLQNTSSGTTLLHSSSSRSQTSQQILELIHKELEVNPFSIEGDIFDLYRLTNDESEKQYITWVERATAKRREEFVTWFLLCVVCSLVYLASTLIYGASLVPIPSPASLFLLSAIIAVFGILFTLLWYPSMLDDWMLLCIGVVHHVAVMAGFFQAVAQDDATLAASSSRAVLLWLLTHVIMARLPAPATSHILVDLALDALWSVPFVVVSGVAFANTTDGVDRMPNAYIATHVIAELFVCSLLLFARARSEEAKRNTYAISMRLKDLNESYRKDVSDLRKLLERLVHNKDVVDELLPAFVQQQQQQQLQQSRRRSSKGSKGSGSAVGGGRSARDTILLGVSSHNPLASSQATRSGGGLIGSVRETSFLICTMAFNGNTPMPKRSSRRAQAMNQMKPILKPMWKFFGQLEEVLTNNPECAGATVVKTNGDMILFTPKTERSGGGSGGDANDDANVDNNANSGNMEPRSSRIIGSVSMLELALALYHLGASVSGVEMRLVLSFGPLAGAILGSCALSLEYYGSSAFIAYELTQRALPRVVATDTFIRTAPAEVSKSEKWSLGSPQNERIQQYGFVRVVPVVFKQAPTLDGSRRSTTTGTALPRWQ</sequence>
<feature type="region of interest" description="Disordered" evidence="1">
    <location>
        <begin position="1400"/>
        <end position="1431"/>
    </location>
</feature>
<feature type="transmembrane region" description="Helical" evidence="2">
    <location>
        <begin position="454"/>
        <end position="474"/>
    </location>
</feature>
<keyword evidence="4" id="KW-1185">Reference proteome</keyword>
<dbReference type="InterPro" id="IPR029787">
    <property type="entry name" value="Nucleotide_cyclase"/>
</dbReference>
<evidence type="ECO:0000313" key="4">
    <source>
        <dbReference type="Proteomes" id="UP000051952"/>
    </source>
</evidence>
<feature type="region of interest" description="Disordered" evidence="1">
    <location>
        <begin position="1269"/>
        <end position="1297"/>
    </location>
</feature>
<feature type="compositionally biased region" description="Gly residues" evidence="1">
    <location>
        <begin position="1286"/>
        <end position="1296"/>
    </location>
</feature>
<protein>
    <submittedName>
        <fullName evidence="3">Transmembrane protein, putative</fullName>
    </submittedName>
</protein>
<keyword evidence="2" id="KW-1133">Transmembrane helix</keyword>
<dbReference type="InterPro" id="IPR051647">
    <property type="entry name" value="Mediator_comp_sub12"/>
</dbReference>
<evidence type="ECO:0000256" key="2">
    <source>
        <dbReference type="SAM" id="Phobius"/>
    </source>
</evidence>
<feature type="transmembrane region" description="Helical" evidence="2">
    <location>
        <begin position="1162"/>
        <end position="1181"/>
    </location>
</feature>
<feature type="transmembrane region" description="Helical" evidence="2">
    <location>
        <begin position="423"/>
        <end position="442"/>
    </location>
</feature>
<organism evidence="3 4">
    <name type="scientific">Bodo saltans</name>
    <name type="common">Flagellated protozoan</name>
    <dbReference type="NCBI Taxonomy" id="75058"/>
    <lineage>
        <taxon>Eukaryota</taxon>
        <taxon>Discoba</taxon>
        <taxon>Euglenozoa</taxon>
        <taxon>Kinetoplastea</taxon>
        <taxon>Metakinetoplastina</taxon>
        <taxon>Eubodonida</taxon>
        <taxon>Bodonidae</taxon>
        <taxon>Bodo</taxon>
    </lineage>
</organism>
<feature type="region of interest" description="Disordered" evidence="1">
    <location>
        <begin position="895"/>
        <end position="959"/>
    </location>
</feature>
<feature type="transmembrane region" description="Helical" evidence="2">
    <location>
        <begin position="145"/>
        <end position="164"/>
    </location>
</feature>
<dbReference type="EMBL" id="CYKH01001607">
    <property type="protein sequence ID" value="CUG87997.1"/>
    <property type="molecule type" value="Genomic_DNA"/>
</dbReference>